<dbReference type="SUPFAM" id="SSF49562">
    <property type="entry name" value="C2 domain (Calcium/lipid-binding domain, CaLB)"/>
    <property type="match status" value="1"/>
</dbReference>
<dbReference type="FunFam" id="2.20.70.10:FF:000041">
    <property type="entry name" value="WW and C2 domain containing 1"/>
    <property type="match status" value="1"/>
</dbReference>
<feature type="coiled-coil region" evidence="7">
    <location>
        <begin position="983"/>
        <end position="1010"/>
    </location>
</feature>
<dbReference type="GO" id="GO:0035330">
    <property type="term" value="P:regulation of hippo signaling"/>
    <property type="evidence" value="ECO:0007669"/>
    <property type="project" value="TreeGrafter"/>
</dbReference>
<keyword evidence="4" id="KW-0805">Transcription regulation</keyword>
<dbReference type="Proteomes" id="UP000261420">
    <property type="component" value="Unplaced"/>
</dbReference>
<evidence type="ECO:0000259" key="9">
    <source>
        <dbReference type="PROSITE" id="PS50004"/>
    </source>
</evidence>
<organism evidence="11 12">
    <name type="scientific">Seriola dumerili</name>
    <name type="common">Greater amberjack</name>
    <name type="synonym">Caranx dumerili</name>
    <dbReference type="NCBI Taxonomy" id="41447"/>
    <lineage>
        <taxon>Eukaryota</taxon>
        <taxon>Metazoa</taxon>
        <taxon>Chordata</taxon>
        <taxon>Craniata</taxon>
        <taxon>Vertebrata</taxon>
        <taxon>Euteleostomi</taxon>
        <taxon>Actinopterygii</taxon>
        <taxon>Neopterygii</taxon>
        <taxon>Teleostei</taxon>
        <taxon>Neoteleostei</taxon>
        <taxon>Acanthomorphata</taxon>
        <taxon>Carangaria</taxon>
        <taxon>Carangiformes</taxon>
        <taxon>Carangidae</taxon>
        <taxon>Seriola</taxon>
    </lineage>
</organism>
<evidence type="ECO:0000256" key="7">
    <source>
        <dbReference type="SAM" id="Coils"/>
    </source>
</evidence>
<evidence type="ECO:0000256" key="4">
    <source>
        <dbReference type="ARBA" id="ARBA00023015"/>
    </source>
</evidence>
<dbReference type="InterPro" id="IPR057747">
    <property type="entry name" value="WWC1_hairpin"/>
</dbReference>
<keyword evidence="3" id="KW-0677">Repeat</keyword>
<dbReference type="GO" id="GO:0005737">
    <property type="term" value="C:cytoplasm"/>
    <property type="evidence" value="ECO:0007669"/>
    <property type="project" value="UniProtKB-SubCell"/>
</dbReference>
<evidence type="ECO:0000256" key="5">
    <source>
        <dbReference type="ARBA" id="ARBA00023054"/>
    </source>
</evidence>
<dbReference type="Pfam" id="PF25802">
    <property type="entry name" value="WWC1"/>
    <property type="match status" value="1"/>
</dbReference>
<feature type="domain" description="C2" evidence="9">
    <location>
        <begin position="659"/>
        <end position="784"/>
    </location>
</feature>
<reference evidence="11" key="2">
    <citation type="submission" date="2025-09" db="UniProtKB">
        <authorList>
            <consortium name="Ensembl"/>
        </authorList>
    </citation>
    <scope>IDENTIFICATION</scope>
</reference>
<dbReference type="GO" id="GO:0046621">
    <property type="term" value="P:negative regulation of organ growth"/>
    <property type="evidence" value="ECO:0007669"/>
    <property type="project" value="TreeGrafter"/>
</dbReference>
<dbReference type="GeneTree" id="ENSGT00410000025556"/>
<feature type="region of interest" description="Disordered" evidence="8">
    <location>
        <begin position="927"/>
        <end position="955"/>
    </location>
</feature>
<dbReference type="Gene3D" id="2.20.70.10">
    <property type="match status" value="2"/>
</dbReference>
<dbReference type="SUPFAM" id="SSF51045">
    <property type="entry name" value="WW domain"/>
    <property type="match status" value="2"/>
</dbReference>
<keyword evidence="6" id="KW-0804">Transcription</keyword>
<dbReference type="PROSITE" id="PS01159">
    <property type="entry name" value="WW_DOMAIN_1"/>
    <property type="match status" value="1"/>
</dbReference>
<keyword evidence="2" id="KW-0963">Cytoplasm</keyword>
<comment type="subcellular location">
    <subcellularLocation>
        <location evidence="1">Cytoplasm</location>
    </subcellularLocation>
</comment>
<dbReference type="InterPro" id="IPR051105">
    <property type="entry name" value="WWC/KIBRA_Hippo_Reg"/>
</dbReference>
<dbReference type="GO" id="GO:0060090">
    <property type="term" value="F:molecular adaptor activity"/>
    <property type="evidence" value="ECO:0007669"/>
    <property type="project" value="TreeGrafter"/>
</dbReference>
<evidence type="ECO:0000256" key="3">
    <source>
        <dbReference type="ARBA" id="ARBA00022737"/>
    </source>
</evidence>
<dbReference type="GO" id="GO:0016477">
    <property type="term" value="P:cell migration"/>
    <property type="evidence" value="ECO:0007669"/>
    <property type="project" value="TreeGrafter"/>
</dbReference>
<dbReference type="AlphaFoldDB" id="A0A3B4VJH0"/>
<feature type="region of interest" description="Disordered" evidence="8">
    <location>
        <begin position="430"/>
        <end position="458"/>
    </location>
</feature>
<feature type="region of interest" description="Disordered" evidence="8">
    <location>
        <begin position="582"/>
        <end position="642"/>
    </location>
</feature>
<feature type="compositionally biased region" description="Basic and acidic residues" evidence="8">
    <location>
        <begin position="587"/>
        <end position="602"/>
    </location>
</feature>
<dbReference type="GO" id="GO:0019900">
    <property type="term" value="F:kinase binding"/>
    <property type="evidence" value="ECO:0007669"/>
    <property type="project" value="TreeGrafter"/>
</dbReference>
<evidence type="ECO:0000256" key="8">
    <source>
        <dbReference type="SAM" id="MobiDB-lite"/>
    </source>
</evidence>
<feature type="compositionally biased region" description="Low complexity" evidence="8">
    <location>
        <begin position="140"/>
        <end position="153"/>
    </location>
</feature>
<dbReference type="PANTHER" id="PTHR14791:SF22">
    <property type="entry name" value="PROTEIN KIBRA"/>
    <property type="match status" value="1"/>
</dbReference>
<feature type="domain" description="WW" evidence="10">
    <location>
        <begin position="6"/>
        <end position="39"/>
    </location>
</feature>
<dbReference type="Gene3D" id="2.60.40.150">
    <property type="entry name" value="C2 domain"/>
    <property type="match status" value="1"/>
</dbReference>
<evidence type="ECO:0000313" key="11">
    <source>
        <dbReference type="Ensembl" id="ENSSDUP00000031133.1"/>
    </source>
</evidence>
<dbReference type="InterPro" id="IPR000008">
    <property type="entry name" value="C2_dom"/>
</dbReference>
<dbReference type="CDD" id="cd00201">
    <property type="entry name" value="WW"/>
    <property type="match status" value="2"/>
</dbReference>
<keyword evidence="12" id="KW-1185">Reference proteome</keyword>
<feature type="compositionally biased region" description="Acidic residues" evidence="8">
    <location>
        <begin position="844"/>
        <end position="864"/>
    </location>
</feature>
<feature type="domain" description="WW" evidence="10">
    <location>
        <begin position="53"/>
        <end position="86"/>
    </location>
</feature>
<reference evidence="11" key="1">
    <citation type="submission" date="2025-08" db="UniProtKB">
        <authorList>
            <consortium name="Ensembl"/>
        </authorList>
    </citation>
    <scope>IDENTIFICATION</scope>
</reference>
<sequence>MPRKELPLPEGWEEARDFDGKIYYIDHINQCTSWIDPRDRQTKPLTFADCIGDELPVGWEEAYDPVIGAYYVDHNTKSTQLEDPRAQWQREQEAMLRDYLAVARDALSAQKEIYQVKEQRLRLAQQEYRQLNDAWRDKSTSQTSLNSRSSSSSKYDPDILKAEIATAKSRVNKLKRDLACMKQELQYKEQGFETLKEIDQKVSNSPYGYKLQEAQAILSEVRSIRDAISSGEKEKQELMQKLAVLKDGFQLDSGSQQELWGSSPSLANSELSIPRLYSDAGSQTDIPAEFITSTNKLAEKVRLSLKYEEAKRRIATIEVQIAKLDSEAWPGLLDPERDRLILINEKEELLKELQYVSPRQRLEPNDAEKLESEKKRLERDLQAARDNQSKALTERLRLHCRRNKLVRELEEMVRLATSLHTQLKSLSASTLSCSSGSSRGSLTSSRGSLATTSSLGSTSSLSFTDIYLEQPELADPDFQNKLDSLLQDGGQAGYRPSSSITTIHEHEVVTGDTGIQALRLSETPRSMSSLSPRSSLSSLSPPCSPLVTDTSFLSGETFTGQPGPGGLGLDLELHSRLAELELSLDSQEQRPDRGPGGLEEKQNSAPQLRGTGAGPKKIGVTSAVSDESVAGDSGVYEPSERRPGLPADLLLGSYEERLALGCSQVQLGFRYESRDQRFTVYVMQLSNCSALCLPADQKMYVRVVVLPCVEATRCLFRTRGFLPQDVVEVNEVFGMQISHSALRQKTLRVDVCNTSKSGHEECLAGAQISLADVSCSEERCTKWYNLLSRKNWLNPVMRATLGPEPRLSLLLTASLLLIVRHGDSLEADLFDEEEGNGVEGVGPLEEEDDFYPDSSQWEEEEEEEAKVNKETSMDGLSSSHHCSVVRPKERRPDVHQQNPFMRGNTIIRSKTFSPGPQSQYICRINRSDSDSSTLSKKSPFVRNASERRSMRMKKPPVQVKGLDGLLRTSLDLELDLQVSRTRQARLSQELRVLRELKTQLEKARQQGQRELPAWVQEDERFRLLLKQAEKQVTDRNQSRFSAQKMMRAAAKDVHKIRGQSRKEVPEVQTFREKMAFFTRAKTSIPDLPADNV</sequence>
<evidence type="ECO:0000256" key="2">
    <source>
        <dbReference type="ARBA" id="ARBA00022490"/>
    </source>
</evidence>
<feature type="coiled-coil region" evidence="7">
    <location>
        <begin position="300"/>
        <end position="327"/>
    </location>
</feature>
<protein>
    <submittedName>
        <fullName evidence="11">WW and C2 domain containing 1</fullName>
    </submittedName>
</protein>
<feature type="coiled-coil region" evidence="7">
    <location>
        <begin position="367"/>
        <end position="394"/>
    </location>
</feature>
<evidence type="ECO:0000256" key="1">
    <source>
        <dbReference type="ARBA" id="ARBA00004496"/>
    </source>
</evidence>
<evidence type="ECO:0000313" key="12">
    <source>
        <dbReference type="Proteomes" id="UP000261420"/>
    </source>
</evidence>
<dbReference type="PROSITE" id="PS50004">
    <property type="entry name" value="C2"/>
    <property type="match status" value="1"/>
</dbReference>
<name>A0A3B4VJH0_SERDU</name>
<accession>A0A3B4VJH0</accession>
<evidence type="ECO:0000259" key="10">
    <source>
        <dbReference type="PROSITE" id="PS50020"/>
    </source>
</evidence>
<dbReference type="InterPro" id="IPR035892">
    <property type="entry name" value="C2_domain_sf"/>
</dbReference>
<feature type="region of interest" description="Disordered" evidence="8">
    <location>
        <begin position="134"/>
        <end position="155"/>
    </location>
</feature>
<feature type="compositionally biased region" description="Low complexity" evidence="8">
    <location>
        <begin position="524"/>
        <end position="541"/>
    </location>
</feature>
<dbReference type="SMART" id="SM00456">
    <property type="entry name" value="WW"/>
    <property type="match status" value="2"/>
</dbReference>
<dbReference type="OMA" id="QVTVVSM"/>
<dbReference type="GO" id="GO:0006355">
    <property type="term" value="P:regulation of DNA-templated transcription"/>
    <property type="evidence" value="ECO:0007669"/>
    <property type="project" value="TreeGrafter"/>
</dbReference>
<proteinExistence type="predicted"/>
<dbReference type="CDD" id="cd08680">
    <property type="entry name" value="C2_Kibra"/>
    <property type="match status" value="1"/>
</dbReference>
<dbReference type="PROSITE" id="PS50020">
    <property type="entry name" value="WW_DOMAIN_2"/>
    <property type="match status" value="2"/>
</dbReference>
<dbReference type="PANTHER" id="PTHR14791">
    <property type="entry name" value="BOMB/KIRA PROTEINS"/>
    <property type="match status" value="1"/>
</dbReference>
<dbReference type="InterPro" id="IPR001202">
    <property type="entry name" value="WW_dom"/>
</dbReference>
<feature type="region of interest" description="Disordered" evidence="8">
    <location>
        <begin position="523"/>
        <end position="543"/>
    </location>
</feature>
<keyword evidence="5 7" id="KW-0175">Coiled coil</keyword>
<dbReference type="Pfam" id="PF00397">
    <property type="entry name" value="WW"/>
    <property type="match status" value="2"/>
</dbReference>
<evidence type="ECO:0000256" key="6">
    <source>
        <dbReference type="ARBA" id="ARBA00023163"/>
    </source>
</evidence>
<feature type="region of interest" description="Disordered" evidence="8">
    <location>
        <begin position="833"/>
        <end position="897"/>
    </location>
</feature>
<feature type="coiled-coil region" evidence="7">
    <location>
        <begin position="107"/>
        <end position="134"/>
    </location>
</feature>
<dbReference type="InterPro" id="IPR037771">
    <property type="entry name" value="C2_WWC"/>
</dbReference>
<dbReference type="FunFam" id="2.20.70.10:FF:000001">
    <property type="entry name" value="Membrane-associated guanylate kinase, WW and PDZ domain-containing protein 1"/>
    <property type="match status" value="1"/>
</dbReference>
<dbReference type="Ensembl" id="ENSSDUT00000031669.1">
    <property type="protein sequence ID" value="ENSSDUP00000031133.1"/>
    <property type="gene ID" value="ENSSDUG00000022370.1"/>
</dbReference>
<dbReference type="InterPro" id="IPR036020">
    <property type="entry name" value="WW_dom_sf"/>
</dbReference>